<keyword evidence="3" id="KW-1185">Reference proteome</keyword>
<protein>
    <recommendedName>
        <fullName evidence="4">Odorant receptor</fullName>
    </recommendedName>
</protein>
<evidence type="ECO:0008006" key="4">
    <source>
        <dbReference type="Google" id="ProtNLM"/>
    </source>
</evidence>
<gene>
    <name evidence="2" type="ORF">Fcan01_17445</name>
</gene>
<sequence>MKWKTILHSCAKTLADWYRLISSILKTLTPFNALRRIATFSEFLYPQIITWDRETRAPIPNSGIKLIPWFLISGVAILAALPTFWIGIREIISNKKDPEISVAHSLIIIFQFCGEFVVIGMIFTLLCKTHEVCYIFGSLLKLSNLGEREGNSEKTSTLGLFMHGLILCFASCPPVAGLMPLIVHNIDPTYFWFRNVTWLSPNLKIVVRMVIIFPLALHISNLVFCVSVIGSNGILIYLKCLTEMTNMDYRITKFCNVSIVKFRKSFAMYKQIYIITTVSNDVLYFILPIGLFSSLLLGIVFLYVVIVLTGKISLAVTFIAGSISAAIIGMVHLVLPLMAEITEASGDFMRGWGITRGLSGGDRKGLKACRLLRIWVGPFQYVSKSSRMDFISTLLYYTVSLIISVKP</sequence>
<comment type="caution">
    <text evidence="2">The sequence shown here is derived from an EMBL/GenBank/DDBJ whole genome shotgun (WGS) entry which is preliminary data.</text>
</comment>
<evidence type="ECO:0000256" key="1">
    <source>
        <dbReference type="SAM" id="Phobius"/>
    </source>
</evidence>
<reference evidence="2 3" key="1">
    <citation type="submission" date="2015-12" db="EMBL/GenBank/DDBJ databases">
        <title>The genome of Folsomia candida.</title>
        <authorList>
            <person name="Faddeeva A."/>
            <person name="Derks M.F."/>
            <person name="Anvar Y."/>
            <person name="Smit S."/>
            <person name="Van Straalen N."/>
            <person name="Roelofs D."/>
        </authorList>
    </citation>
    <scope>NUCLEOTIDE SEQUENCE [LARGE SCALE GENOMIC DNA]</scope>
    <source>
        <strain evidence="2 3">VU population</strain>
        <tissue evidence="2">Whole body</tissue>
    </source>
</reference>
<feature type="transmembrane region" description="Helical" evidence="1">
    <location>
        <begin position="158"/>
        <end position="183"/>
    </location>
</feature>
<keyword evidence="1" id="KW-1133">Transmembrane helix</keyword>
<evidence type="ECO:0000313" key="3">
    <source>
        <dbReference type="Proteomes" id="UP000198287"/>
    </source>
</evidence>
<feature type="transmembrane region" description="Helical" evidence="1">
    <location>
        <begin position="312"/>
        <end position="335"/>
    </location>
</feature>
<feature type="transmembrane region" description="Helical" evidence="1">
    <location>
        <begin position="205"/>
        <end position="238"/>
    </location>
</feature>
<feature type="transmembrane region" description="Helical" evidence="1">
    <location>
        <begin position="282"/>
        <end position="306"/>
    </location>
</feature>
<feature type="transmembrane region" description="Helical" evidence="1">
    <location>
        <begin position="100"/>
        <end position="126"/>
    </location>
</feature>
<feature type="transmembrane region" description="Helical" evidence="1">
    <location>
        <begin position="66"/>
        <end position="88"/>
    </location>
</feature>
<keyword evidence="1" id="KW-0472">Membrane</keyword>
<name>A0A226DRW2_FOLCA</name>
<accession>A0A226DRW2</accession>
<organism evidence="2 3">
    <name type="scientific">Folsomia candida</name>
    <name type="common">Springtail</name>
    <dbReference type="NCBI Taxonomy" id="158441"/>
    <lineage>
        <taxon>Eukaryota</taxon>
        <taxon>Metazoa</taxon>
        <taxon>Ecdysozoa</taxon>
        <taxon>Arthropoda</taxon>
        <taxon>Hexapoda</taxon>
        <taxon>Collembola</taxon>
        <taxon>Entomobryomorpha</taxon>
        <taxon>Isotomoidea</taxon>
        <taxon>Isotomidae</taxon>
        <taxon>Proisotominae</taxon>
        <taxon>Folsomia</taxon>
    </lineage>
</organism>
<evidence type="ECO:0000313" key="2">
    <source>
        <dbReference type="EMBL" id="OXA48265.1"/>
    </source>
</evidence>
<dbReference type="Proteomes" id="UP000198287">
    <property type="component" value="Unassembled WGS sequence"/>
</dbReference>
<dbReference type="AlphaFoldDB" id="A0A226DRW2"/>
<keyword evidence="1" id="KW-0812">Transmembrane</keyword>
<proteinExistence type="predicted"/>
<dbReference type="EMBL" id="LNIX01000012">
    <property type="protein sequence ID" value="OXA48265.1"/>
    <property type="molecule type" value="Genomic_DNA"/>
</dbReference>